<proteinExistence type="predicted"/>
<evidence type="ECO:0000259" key="1">
    <source>
        <dbReference type="Pfam" id="PF06985"/>
    </source>
</evidence>
<dbReference type="InterPro" id="IPR052895">
    <property type="entry name" value="HetReg/Transcr_Mod"/>
</dbReference>
<dbReference type="Proteomes" id="UP001274830">
    <property type="component" value="Unassembled WGS sequence"/>
</dbReference>
<keyword evidence="3" id="KW-1185">Reference proteome</keyword>
<dbReference type="PANTHER" id="PTHR24148">
    <property type="entry name" value="ANKYRIN REPEAT DOMAIN-CONTAINING PROTEIN 39 HOMOLOG-RELATED"/>
    <property type="match status" value="1"/>
</dbReference>
<dbReference type="PANTHER" id="PTHR24148:SF73">
    <property type="entry name" value="HET DOMAIN PROTEIN (AFU_ORTHOLOGUE AFUA_8G01020)"/>
    <property type="match status" value="1"/>
</dbReference>
<comment type="caution">
    <text evidence="2">The sequence shown here is derived from an EMBL/GenBank/DDBJ whole genome shotgun (WGS) entry which is preliminary data.</text>
</comment>
<sequence length="311" mass="35604">MPDYNALSYCWGDATRTHQMQLDGKHFALTTSVYEALQRLRPERDSLCIWIGQVCVNQDGIEERDVQVQQMGQIYQQAANTFIWLGPAHPGMEESLQIMRQFCSVSKDDSWTALHYTHIKIVLYDSWFHRVWVVQEAVLAQGCVFVYGHDQCNETELSNFAPLFYRFCSSREMLALDASAMDPRGCRDGLDSYHNIFSHLRRIGPKTRTLALPLLQMSRNRECSDEKKHVFGLHGLFARSTLENLVPRVNYGKSTIEIFTETTRLGIVSDGSWKSLIVAHDREAQSRHDSEVVAVKGLTRLPSWVPDWSCG</sequence>
<dbReference type="EMBL" id="JAUTXT010000001">
    <property type="protein sequence ID" value="KAK3679940.1"/>
    <property type="molecule type" value="Genomic_DNA"/>
</dbReference>
<dbReference type="Pfam" id="PF06985">
    <property type="entry name" value="HET"/>
    <property type="match status" value="1"/>
</dbReference>
<dbReference type="InterPro" id="IPR010730">
    <property type="entry name" value="HET"/>
</dbReference>
<protein>
    <recommendedName>
        <fullName evidence="1">Heterokaryon incompatibility domain-containing protein</fullName>
    </recommendedName>
</protein>
<name>A0AAE1C6C8_9PEZI</name>
<reference evidence="2" key="1">
    <citation type="submission" date="2023-07" db="EMBL/GenBank/DDBJ databases">
        <title>Black Yeasts Isolated from many extreme environments.</title>
        <authorList>
            <person name="Coleine C."/>
            <person name="Stajich J.E."/>
            <person name="Selbmann L."/>
        </authorList>
    </citation>
    <scope>NUCLEOTIDE SEQUENCE</scope>
    <source>
        <strain evidence="2">CCFEE 5485</strain>
    </source>
</reference>
<gene>
    <name evidence="2" type="ORF">LTR78_000317</name>
</gene>
<feature type="domain" description="Heterokaryon incompatibility" evidence="1">
    <location>
        <begin position="4"/>
        <end position="136"/>
    </location>
</feature>
<dbReference type="AlphaFoldDB" id="A0AAE1C6C8"/>
<accession>A0AAE1C6C8</accession>
<evidence type="ECO:0000313" key="2">
    <source>
        <dbReference type="EMBL" id="KAK3679940.1"/>
    </source>
</evidence>
<evidence type="ECO:0000313" key="3">
    <source>
        <dbReference type="Proteomes" id="UP001274830"/>
    </source>
</evidence>
<organism evidence="2 3">
    <name type="scientific">Recurvomyces mirabilis</name>
    <dbReference type="NCBI Taxonomy" id="574656"/>
    <lineage>
        <taxon>Eukaryota</taxon>
        <taxon>Fungi</taxon>
        <taxon>Dikarya</taxon>
        <taxon>Ascomycota</taxon>
        <taxon>Pezizomycotina</taxon>
        <taxon>Dothideomycetes</taxon>
        <taxon>Dothideomycetidae</taxon>
        <taxon>Mycosphaerellales</taxon>
        <taxon>Teratosphaeriaceae</taxon>
        <taxon>Recurvomyces</taxon>
    </lineage>
</organism>